<dbReference type="InterPro" id="IPR052713">
    <property type="entry name" value="FeoA"/>
</dbReference>
<dbReference type="Gene3D" id="2.30.30.90">
    <property type="match status" value="1"/>
</dbReference>
<accession>A0AAX2A8E1</accession>
<proteinExistence type="predicted"/>
<evidence type="ECO:0000259" key="2">
    <source>
        <dbReference type="SMART" id="SM00899"/>
    </source>
</evidence>
<reference evidence="3 5" key="2">
    <citation type="submission" date="2018-07" db="EMBL/GenBank/DDBJ databases">
        <title>Complete genome of the Arcobacter bivalviorum type strain LMG 26154.</title>
        <authorList>
            <person name="Miller W.G."/>
            <person name="Yee E."/>
            <person name="Bono J.L."/>
        </authorList>
    </citation>
    <scope>NUCLEOTIDE SEQUENCE [LARGE SCALE GENOMIC DNA]</scope>
    <source>
        <strain evidence="3 5">LMG 26154</strain>
    </source>
</reference>
<dbReference type="SUPFAM" id="SSF50037">
    <property type="entry name" value="C-terminal domain of transcriptional repressors"/>
    <property type="match status" value="1"/>
</dbReference>
<dbReference type="InterPro" id="IPR008988">
    <property type="entry name" value="Transcriptional_repressor_C"/>
</dbReference>
<dbReference type="SMART" id="SM00899">
    <property type="entry name" value="FeoA"/>
    <property type="match status" value="1"/>
</dbReference>
<dbReference type="GO" id="GO:0046914">
    <property type="term" value="F:transition metal ion binding"/>
    <property type="evidence" value="ECO:0007669"/>
    <property type="project" value="InterPro"/>
</dbReference>
<dbReference type="Proteomes" id="UP000289193">
    <property type="component" value="Unassembled WGS sequence"/>
</dbReference>
<feature type="domain" description="Ferrous iron transporter FeoA-like" evidence="2">
    <location>
        <begin position="1"/>
        <end position="73"/>
    </location>
</feature>
<gene>
    <name evidence="3" type="primary">feoA1</name>
    <name evidence="3" type="ORF">ABIV_0503</name>
    <name evidence="4" type="ORF">CRV05_10200</name>
</gene>
<evidence type="ECO:0000313" key="3">
    <source>
        <dbReference type="EMBL" id="AXH11524.1"/>
    </source>
</evidence>
<dbReference type="Proteomes" id="UP000253850">
    <property type="component" value="Chromosome"/>
</dbReference>
<keyword evidence="6" id="KW-1185">Reference proteome</keyword>
<dbReference type="KEGG" id="hbv:ABIV_0503"/>
<dbReference type="PANTHER" id="PTHR42954">
    <property type="entry name" value="FE(2+) TRANSPORT PROTEIN A"/>
    <property type="match status" value="1"/>
</dbReference>
<dbReference type="PANTHER" id="PTHR42954:SF2">
    <property type="entry name" value="FE(2+) TRANSPORT PROTEIN A"/>
    <property type="match status" value="1"/>
</dbReference>
<dbReference type="RefSeq" id="WP_114838397.1">
    <property type="nucleotide sequence ID" value="NZ_CP031217.1"/>
</dbReference>
<reference evidence="4 6" key="1">
    <citation type="submission" date="2017-10" db="EMBL/GenBank/DDBJ databases">
        <title>Genomics of the genus Arcobacter.</title>
        <authorList>
            <person name="Perez-Cataluna A."/>
            <person name="Figueras M.J."/>
        </authorList>
    </citation>
    <scope>NUCLEOTIDE SEQUENCE [LARGE SCALE GENOMIC DNA]</scope>
    <source>
        <strain evidence="4 6">CECT 7835</strain>
    </source>
</reference>
<evidence type="ECO:0000313" key="5">
    <source>
        <dbReference type="Proteomes" id="UP000253850"/>
    </source>
</evidence>
<dbReference type="EMBL" id="PDKM01000006">
    <property type="protein sequence ID" value="RXK09293.1"/>
    <property type="molecule type" value="Genomic_DNA"/>
</dbReference>
<dbReference type="InterPro" id="IPR038157">
    <property type="entry name" value="FeoA_core_dom"/>
</dbReference>
<evidence type="ECO:0000313" key="4">
    <source>
        <dbReference type="EMBL" id="RXK09293.1"/>
    </source>
</evidence>
<keyword evidence="1" id="KW-0408">Iron</keyword>
<dbReference type="AlphaFoldDB" id="A0AAX2A8E1"/>
<dbReference type="InterPro" id="IPR007167">
    <property type="entry name" value="Fe-transptr_FeoA-like"/>
</dbReference>
<evidence type="ECO:0000256" key="1">
    <source>
        <dbReference type="ARBA" id="ARBA00023004"/>
    </source>
</evidence>
<dbReference type="Pfam" id="PF04023">
    <property type="entry name" value="FeoA"/>
    <property type="match status" value="1"/>
</dbReference>
<evidence type="ECO:0000313" key="6">
    <source>
        <dbReference type="Proteomes" id="UP000289193"/>
    </source>
</evidence>
<protein>
    <submittedName>
        <fullName evidence="3">Ferrous iron transport protein A</fullName>
    </submittedName>
    <submittedName>
        <fullName evidence="4">Iron transporter</fullName>
    </submittedName>
</protein>
<dbReference type="EMBL" id="CP031217">
    <property type="protein sequence ID" value="AXH11524.1"/>
    <property type="molecule type" value="Genomic_DNA"/>
</dbReference>
<organism evidence="4 6">
    <name type="scientific">Halarcobacter bivalviorum</name>
    <dbReference type="NCBI Taxonomy" id="663364"/>
    <lineage>
        <taxon>Bacteria</taxon>
        <taxon>Pseudomonadati</taxon>
        <taxon>Campylobacterota</taxon>
        <taxon>Epsilonproteobacteria</taxon>
        <taxon>Campylobacterales</taxon>
        <taxon>Arcobacteraceae</taxon>
        <taxon>Halarcobacter</taxon>
    </lineage>
</organism>
<sequence>MYLNELSKNECAKIVAIKCTDKLKARLSSFGITRGSDVFIIEHTLSKNTIEIKINNTKIALRKSEAKLIEVEKSSCKN</sequence>
<name>A0AAX2A8E1_9BACT</name>